<sequence>MSSELYINQKSNSMNSKFIASRNRLAKWSLAWVFTTALVTFGSQFLWDSQIITVLSISISLAVGVGMVLANRKFVNDGDELQRKIQLESMALTLGLAVVVGIAYSQLDTTNLIKADAEISVLILFMGITYIFCVFFNSRRYS</sequence>
<evidence type="ECO:0000256" key="1">
    <source>
        <dbReference type="SAM" id="Phobius"/>
    </source>
</evidence>
<proteinExistence type="predicted"/>
<evidence type="ECO:0000313" key="3">
    <source>
        <dbReference type="EMBL" id="SHH75995.1"/>
    </source>
</evidence>
<dbReference type="Proteomes" id="UP000184240">
    <property type="component" value="Unassembled WGS sequence"/>
</dbReference>
<accession>A0A1M5VL87</accession>
<feature type="transmembrane region" description="Helical" evidence="1">
    <location>
        <begin position="90"/>
        <end position="107"/>
    </location>
</feature>
<evidence type="ECO:0000313" key="4">
    <source>
        <dbReference type="Proteomes" id="UP000184240"/>
    </source>
</evidence>
<dbReference type="Proteomes" id="UP000290037">
    <property type="component" value="Unassembled WGS sequence"/>
</dbReference>
<keyword evidence="1" id="KW-0812">Transmembrane</keyword>
<name>A0A1M5VL87_9FLAO</name>
<dbReference type="AlphaFoldDB" id="A0A1M5VL87"/>
<reference evidence="3" key="1">
    <citation type="submission" date="2016-11" db="EMBL/GenBank/DDBJ databases">
        <authorList>
            <person name="Jaros S."/>
            <person name="Januszkiewicz K."/>
            <person name="Wedrychowicz H."/>
        </authorList>
    </citation>
    <scope>NUCLEOTIDE SEQUENCE [LARGE SCALE GENOMIC DNA]</scope>
    <source>
        <strain evidence="3">DSM 19859</strain>
    </source>
</reference>
<feature type="transmembrane region" description="Helical" evidence="1">
    <location>
        <begin position="119"/>
        <end position="137"/>
    </location>
</feature>
<dbReference type="EMBL" id="FQXT01000002">
    <property type="protein sequence ID" value="SHH75995.1"/>
    <property type="molecule type" value="Genomic_DNA"/>
</dbReference>
<evidence type="ECO:0000313" key="5">
    <source>
        <dbReference type="Proteomes" id="UP000290037"/>
    </source>
</evidence>
<reference evidence="4" key="2">
    <citation type="submission" date="2016-11" db="EMBL/GenBank/DDBJ databases">
        <authorList>
            <person name="Varghese N."/>
            <person name="Submissions S."/>
        </authorList>
    </citation>
    <scope>NUCLEOTIDE SEQUENCE [LARGE SCALE GENOMIC DNA]</scope>
    <source>
        <strain evidence="4">DSM 19859</strain>
    </source>
</reference>
<feature type="transmembrane region" description="Helical" evidence="1">
    <location>
        <begin position="25"/>
        <end position="45"/>
    </location>
</feature>
<reference evidence="2 5" key="3">
    <citation type="submission" date="2018-07" db="EMBL/GenBank/DDBJ databases">
        <title>Leeuwenhoekiella genomics.</title>
        <authorList>
            <person name="Tahon G."/>
            <person name="Willems A."/>
        </authorList>
    </citation>
    <scope>NUCLEOTIDE SEQUENCE [LARGE SCALE GENOMIC DNA]</scope>
    <source>
        <strain evidence="2 5">LMG 24856</strain>
    </source>
</reference>
<protein>
    <recommendedName>
        <fullName evidence="6">DUF2178 domain-containing protein</fullName>
    </recommendedName>
</protein>
<evidence type="ECO:0008006" key="6">
    <source>
        <dbReference type="Google" id="ProtNLM"/>
    </source>
</evidence>
<dbReference type="STRING" id="573501.SAMN04487999_0802"/>
<organism evidence="3 4">
    <name type="scientific">Leeuwenhoekiella palythoae</name>
    <dbReference type="NCBI Taxonomy" id="573501"/>
    <lineage>
        <taxon>Bacteria</taxon>
        <taxon>Pseudomonadati</taxon>
        <taxon>Bacteroidota</taxon>
        <taxon>Flavobacteriia</taxon>
        <taxon>Flavobacteriales</taxon>
        <taxon>Flavobacteriaceae</taxon>
        <taxon>Leeuwenhoekiella</taxon>
    </lineage>
</organism>
<evidence type="ECO:0000313" key="2">
    <source>
        <dbReference type="EMBL" id="RXG30960.1"/>
    </source>
</evidence>
<keyword evidence="1" id="KW-0472">Membrane</keyword>
<keyword evidence="5" id="KW-1185">Reference proteome</keyword>
<gene>
    <name evidence="2" type="ORF">DSM01_95</name>
    <name evidence="3" type="ORF">SAMN04487999_0802</name>
</gene>
<dbReference type="EMBL" id="QOVN01000001">
    <property type="protein sequence ID" value="RXG30960.1"/>
    <property type="molecule type" value="Genomic_DNA"/>
</dbReference>
<feature type="transmembrane region" description="Helical" evidence="1">
    <location>
        <begin position="51"/>
        <end position="70"/>
    </location>
</feature>
<keyword evidence="1" id="KW-1133">Transmembrane helix</keyword>